<evidence type="ECO:0000313" key="1">
    <source>
        <dbReference type="EMBL" id="MFC7358729.1"/>
    </source>
</evidence>
<reference evidence="2" key="1">
    <citation type="journal article" date="2019" name="Int. J. Syst. Evol. Microbiol.">
        <title>The Global Catalogue of Microorganisms (GCM) 10K type strain sequencing project: providing services to taxonomists for standard genome sequencing and annotation.</title>
        <authorList>
            <consortium name="The Broad Institute Genomics Platform"/>
            <consortium name="The Broad Institute Genome Sequencing Center for Infectious Disease"/>
            <person name="Wu L."/>
            <person name="Ma J."/>
        </authorList>
    </citation>
    <scope>NUCLEOTIDE SEQUENCE [LARGE SCALE GENOMIC DNA]</scope>
    <source>
        <strain evidence="2">FCH27</strain>
    </source>
</reference>
<protein>
    <recommendedName>
        <fullName evidence="3">SnoaL-like domain-containing protein</fullName>
    </recommendedName>
</protein>
<dbReference type="EMBL" id="JBHTCH010000001">
    <property type="protein sequence ID" value="MFC7358729.1"/>
    <property type="molecule type" value="Genomic_DNA"/>
</dbReference>
<comment type="caution">
    <text evidence="1">The sequence shown here is derived from an EMBL/GenBank/DDBJ whole genome shotgun (WGS) entry which is preliminary data.</text>
</comment>
<name>A0ABW2MYW7_9ACTN</name>
<keyword evidence="2" id="KW-1185">Reference proteome</keyword>
<gene>
    <name evidence="1" type="ORF">ACFQO6_00495</name>
</gene>
<evidence type="ECO:0008006" key="3">
    <source>
        <dbReference type="Google" id="ProtNLM"/>
    </source>
</evidence>
<sequence length="134" mass="14712">MQAAVATVRAFFAVKGRAEDPIGVQIDRQAVYLTSRDVHPTVAYEDGMDGHPTGITDSDVRVELSDRRWSGDRIRIDFAFASTGSSYPVRGRELQLDAGAPQESHWEGTATLENRNGEWLIDDLTVDSFGGSVK</sequence>
<organism evidence="1 2">
    <name type="scientific">Nocardioides astragali</name>
    <dbReference type="NCBI Taxonomy" id="1776736"/>
    <lineage>
        <taxon>Bacteria</taxon>
        <taxon>Bacillati</taxon>
        <taxon>Actinomycetota</taxon>
        <taxon>Actinomycetes</taxon>
        <taxon>Propionibacteriales</taxon>
        <taxon>Nocardioidaceae</taxon>
        <taxon>Nocardioides</taxon>
    </lineage>
</organism>
<dbReference type="RefSeq" id="WP_255890498.1">
    <property type="nucleotide sequence ID" value="NZ_JAFMZM010000003.1"/>
</dbReference>
<evidence type="ECO:0000313" key="2">
    <source>
        <dbReference type="Proteomes" id="UP001596524"/>
    </source>
</evidence>
<proteinExistence type="predicted"/>
<accession>A0ABW2MYW7</accession>
<dbReference type="Proteomes" id="UP001596524">
    <property type="component" value="Unassembled WGS sequence"/>
</dbReference>